<feature type="domain" description="PilZ" evidence="1">
    <location>
        <begin position="29"/>
        <end position="104"/>
    </location>
</feature>
<name>A0ABN4JT12_9BACL</name>
<dbReference type="InterPro" id="IPR009875">
    <property type="entry name" value="PilZ_domain"/>
</dbReference>
<proteinExistence type="predicted"/>
<dbReference type="RefSeq" id="WP_058384704.1">
    <property type="nucleotide sequence ID" value="NZ_CP013661.2"/>
</dbReference>
<evidence type="ECO:0000259" key="1">
    <source>
        <dbReference type="Pfam" id="PF07238"/>
    </source>
</evidence>
<accession>A0ABN4JT12</accession>
<reference evidence="2" key="1">
    <citation type="submission" date="2016-01" db="EMBL/GenBank/DDBJ databases">
        <title>Complete genome of Planococcus kocurri type strain.</title>
        <authorList>
            <person name="See-Too W.S."/>
        </authorList>
    </citation>
    <scope>NUCLEOTIDE SEQUENCE [LARGE SCALE GENOMIC DNA]</scope>
    <source>
        <strain evidence="2">ATCC 43650</strain>
    </source>
</reference>
<dbReference type="Pfam" id="PF07238">
    <property type="entry name" value="PilZ"/>
    <property type="match status" value="1"/>
</dbReference>
<dbReference type="Proteomes" id="UP000065533">
    <property type="component" value="Chromosome"/>
</dbReference>
<gene>
    <name evidence="2" type="ORF">AUO94_04945</name>
</gene>
<evidence type="ECO:0000313" key="3">
    <source>
        <dbReference type="Proteomes" id="UP000065533"/>
    </source>
</evidence>
<organism evidence="2 3">
    <name type="scientific">Planococcus kocurii</name>
    <dbReference type="NCBI Taxonomy" id="1374"/>
    <lineage>
        <taxon>Bacteria</taxon>
        <taxon>Bacillati</taxon>
        <taxon>Bacillota</taxon>
        <taxon>Bacilli</taxon>
        <taxon>Bacillales</taxon>
        <taxon>Caryophanaceae</taxon>
        <taxon>Planococcus</taxon>
    </lineage>
</organism>
<keyword evidence="3" id="KW-1185">Reference proteome</keyword>
<sequence length="119" mass="14088">MFYKRLESFRYTFGAPPEIYLQLLDSNNKDALSQKVYCLLLDISPKGAKLFTEEELAARQKTARMKFILNHETITVDATIVWKQKYEEGWLYGADFERNTVKEMLILNEIRELKEIEMN</sequence>
<dbReference type="SUPFAM" id="SSF141371">
    <property type="entry name" value="PilZ domain-like"/>
    <property type="match status" value="1"/>
</dbReference>
<dbReference type="Gene3D" id="2.40.10.220">
    <property type="entry name" value="predicted glycosyltransferase like domains"/>
    <property type="match status" value="1"/>
</dbReference>
<protein>
    <recommendedName>
        <fullName evidence="1">PilZ domain-containing protein</fullName>
    </recommendedName>
</protein>
<dbReference type="EMBL" id="CP013661">
    <property type="protein sequence ID" value="ALS78033.1"/>
    <property type="molecule type" value="Genomic_DNA"/>
</dbReference>
<evidence type="ECO:0000313" key="2">
    <source>
        <dbReference type="EMBL" id="ALS78033.1"/>
    </source>
</evidence>